<keyword evidence="3" id="KW-1185">Reference proteome</keyword>
<accession>A0ABT9L692</accession>
<proteinExistence type="predicted"/>
<gene>
    <name evidence="2" type="ORF">JOF35_008564</name>
</gene>
<evidence type="ECO:0000256" key="1">
    <source>
        <dbReference type="SAM" id="MobiDB-lite"/>
    </source>
</evidence>
<evidence type="ECO:0008006" key="4">
    <source>
        <dbReference type="Google" id="ProtNLM"/>
    </source>
</evidence>
<reference evidence="2 3" key="1">
    <citation type="submission" date="2023-07" db="EMBL/GenBank/DDBJ databases">
        <title>Sequencing the genomes of 1000 actinobacteria strains.</title>
        <authorList>
            <person name="Klenk H.-P."/>
        </authorList>
    </citation>
    <scope>NUCLEOTIDE SEQUENCE [LARGE SCALE GENOMIC DNA]</scope>
    <source>
        <strain evidence="2 3">DSM 41600</strain>
    </source>
</reference>
<feature type="region of interest" description="Disordered" evidence="1">
    <location>
        <begin position="113"/>
        <end position="166"/>
    </location>
</feature>
<organism evidence="2 3">
    <name type="scientific">Streptomyces demainii</name>
    <dbReference type="NCBI Taxonomy" id="588122"/>
    <lineage>
        <taxon>Bacteria</taxon>
        <taxon>Bacillati</taxon>
        <taxon>Actinomycetota</taxon>
        <taxon>Actinomycetes</taxon>
        <taxon>Kitasatosporales</taxon>
        <taxon>Streptomycetaceae</taxon>
        <taxon>Streptomyces</taxon>
    </lineage>
</organism>
<evidence type="ECO:0000313" key="2">
    <source>
        <dbReference type="EMBL" id="MDP9616226.1"/>
    </source>
</evidence>
<dbReference type="EMBL" id="JAURUE010000002">
    <property type="protein sequence ID" value="MDP9616226.1"/>
    <property type="molecule type" value="Genomic_DNA"/>
</dbReference>
<comment type="caution">
    <text evidence="2">The sequence shown here is derived from an EMBL/GenBank/DDBJ whole genome shotgun (WGS) entry which is preliminary data.</text>
</comment>
<dbReference type="Proteomes" id="UP001234880">
    <property type="component" value="Unassembled WGS sequence"/>
</dbReference>
<name>A0ABT9L692_9ACTN</name>
<evidence type="ECO:0000313" key="3">
    <source>
        <dbReference type="Proteomes" id="UP001234880"/>
    </source>
</evidence>
<feature type="region of interest" description="Disordered" evidence="1">
    <location>
        <begin position="27"/>
        <end position="66"/>
    </location>
</feature>
<sequence>MPGGVRSWGTHPETGRTRAMHALKRARDTGVGTRHCRTPRPRRRSRPGNAVGSRAPERRKRTDGQHVCTTYVLAPPNPGTTMFRDRAKDCLTGQEPIPIVNCITCDRRPLPHTHERRKTVRRGDHSSSRHRRRPRPDSPASCLSRSRSRVPAASVGHPGHIHRTHRPQTRLLAVEAGFSHQLRPGLASSGELTAVTAQDSGGRLIDICPGPPGRRGHHGPGRRDPAVPQSLPTGKDRWPQRVLPEFIT</sequence>
<feature type="region of interest" description="Disordered" evidence="1">
    <location>
        <begin position="210"/>
        <end position="237"/>
    </location>
</feature>
<protein>
    <recommendedName>
        <fullName evidence="4">Transposase</fullName>
    </recommendedName>
</protein>
<feature type="compositionally biased region" description="Basic residues" evidence="1">
    <location>
        <begin position="34"/>
        <end position="46"/>
    </location>
</feature>